<accession>A0A0A9G5C8</accession>
<feature type="compositionally biased region" description="Polar residues" evidence="1">
    <location>
        <begin position="88"/>
        <end position="98"/>
    </location>
</feature>
<sequence length="98" mass="11213">MALRWQKMLAHWSQCQVPQQVEAQSCSTVQSPRSSSQTCHSFQNHFEVGTWLGEQQPPVGLIRQWCRFLHEALQGKQRMALRTRSSKGSRCGENSPSK</sequence>
<evidence type="ECO:0000313" key="2">
    <source>
        <dbReference type="EMBL" id="JAE19692.1"/>
    </source>
</evidence>
<evidence type="ECO:0000256" key="1">
    <source>
        <dbReference type="SAM" id="MobiDB-lite"/>
    </source>
</evidence>
<reference evidence="2" key="1">
    <citation type="submission" date="2014-09" db="EMBL/GenBank/DDBJ databases">
        <authorList>
            <person name="Magalhaes I.L.F."/>
            <person name="Oliveira U."/>
            <person name="Santos F.R."/>
            <person name="Vidigal T.H.D.A."/>
            <person name="Brescovit A.D."/>
            <person name="Santos A.J."/>
        </authorList>
    </citation>
    <scope>NUCLEOTIDE SEQUENCE</scope>
    <source>
        <tissue evidence="2">Shoot tissue taken approximately 20 cm above the soil surface</tissue>
    </source>
</reference>
<name>A0A0A9G5C8_ARUDO</name>
<protein>
    <submittedName>
        <fullName evidence="2">Uncharacterized protein</fullName>
    </submittedName>
</protein>
<feature type="region of interest" description="Disordered" evidence="1">
    <location>
        <begin position="77"/>
        <end position="98"/>
    </location>
</feature>
<proteinExistence type="predicted"/>
<reference evidence="2" key="2">
    <citation type="journal article" date="2015" name="Data Brief">
        <title>Shoot transcriptome of the giant reed, Arundo donax.</title>
        <authorList>
            <person name="Barrero R.A."/>
            <person name="Guerrero F.D."/>
            <person name="Moolhuijzen P."/>
            <person name="Goolsby J.A."/>
            <person name="Tidwell J."/>
            <person name="Bellgard S.E."/>
            <person name="Bellgard M.I."/>
        </authorList>
    </citation>
    <scope>NUCLEOTIDE SEQUENCE</scope>
    <source>
        <tissue evidence="2">Shoot tissue taken approximately 20 cm above the soil surface</tissue>
    </source>
</reference>
<dbReference type="AlphaFoldDB" id="A0A0A9G5C8"/>
<organism evidence="2">
    <name type="scientific">Arundo donax</name>
    <name type="common">Giant reed</name>
    <name type="synonym">Donax arundinaceus</name>
    <dbReference type="NCBI Taxonomy" id="35708"/>
    <lineage>
        <taxon>Eukaryota</taxon>
        <taxon>Viridiplantae</taxon>
        <taxon>Streptophyta</taxon>
        <taxon>Embryophyta</taxon>
        <taxon>Tracheophyta</taxon>
        <taxon>Spermatophyta</taxon>
        <taxon>Magnoliopsida</taxon>
        <taxon>Liliopsida</taxon>
        <taxon>Poales</taxon>
        <taxon>Poaceae</taxon>
        <taxon>PACMAD clade</taxon>
        <taxon>Arundinoideae</taxon>
        <taxon>Arundineae</taxon>
        <taxon>Arundo</taxon>
    </lineage>
</organism>
<dbReference type="EMBL" id="GBRH01178204">
    <property type="protein sequence ID" value="JAE19692.1"/>
    <property type="molecule type" value="Transcribed_RNA"/>
</dbReference>